<accession>A0A5B0RSV8</accession>
<sequence length="699" mass="79053">MQSTPYTSSEPAPSVPSYQANYQYEPTQEAQIYYQHELYQADPLYHDNSLYEDNPQQLYQPAHGAQYRHPNQQIVYYSSYAPYNDNHQHTIDQQAPNPHDPGSHHLYTNPNIHTTDPNIHTVHQNHRHTSPQYADIEQNLERNSLGHQEHQTPSSQRHPTQSTAILANIKGRSDPGSHSTLHPNPAIPASSTYSTGAAHTMGTSASRMQDTPDVVVASISGGMGFQTCPIKGSLPNNSPPDNAVPRDTPSPSDDAVSRVTPPPSDNAVPLVTNTNRAHSPTPAISLSHPTPIIPTPGVKTQLTPDDVMAEFEKKTLSQLRDLQSTHIRYKKLNLAIKIEAQDLYFDYQRKQHLLSLKHSRPFKLLTKYLGQRRTRQKESNWHKFQQNDPDAQVALHNTDHNIGQRNKEVGKLYKHRKESQVDSDRASSQATVDPDVDPNAEERGRFGKIFKSDETLRIEVKTWANGVQLKLKELSDSFGVEGFLVLAAQDHRKPLFFQGGSLLGDDYLRGLLDEGNPMRKFAMWTAGSKKVTSKKRMQSDLELQGSDEAPSKGIGQPPKKKTKYAVAAFENRDVCKGSLALNHTYIAEELRAMFIRHLIDVPIKKMSIDDTWLVLRGLKNKWIDLVEHQFDSLPKPTHARKQQKQKETGASATIAREEEKEEEEGEEEEEEEEDDEDEEEEEGEDDEDEEDEDDDEDDY</sequence>
<reference evidence="2 3" key="1">
    <citation type="submission" date="2019-05" db="EMBL/GenBank/DDBJ databases">
        <title>Emergence of the Ug99 lineage of the wheat stem rust pathogen through somatic hybridization.</title>
        <authorList>
            <person name="Li F."/>
            <person name="Upadhyaya N.M."/>
            <person name="Sperschneider J."/>
            <person name="Matny O."/>
            <person name="Nguyen-Phuc H."/>
            <person name="Mago R."/>
            <person name="Raley C."/>
            <person name="Miller M.E."/>
            <person name="Silverstein K.A.T."/>
            <person name="Henningsen E."/>
            <person name="Hirsch C.D."/>
            <person name="Visser B."/>
            <person name="Pretorius Z.A."/>
            <person name="Steffenson B.J."/>
            <person name="Schwessinger B."/>
            <person name="Dodds P.N."/>
            <person name="Figueroa M."/>
        </authorList>
    </citation>
    <scope>NUCLEOTIDE SEQUENCE [LARGE SCALE GENOMIC DNA]</scope>
    <source>
        <strain evidence="2 3">Ug99</strain>
    </source>
</reference>
<dbReference type="AlphaFoldDB" id="A0A5B0RSV8"/>
<feature type="compositionally biased region" description="Acidic residues" evidence="1">
    <location>
        <begin position="659"/>
        <end position="699"/>
    </location>
</feature>
<feature type="region of interest" description="Disordered" evidence="1">
    <location>
        <begin position="170"/>
        <end position="208"/>
    </location>
</feature>
<feature type="region of interest" description="Disordered" evidence="1">
    <location>
        <begin position="87"/>
        <end position="130"/>
    </location>
</feature>
<feature type="region of interest" description="Disordered" evidence="1">
    <location>
        <begin position="414"/>
        <end position="442"/>
    </location>
</feature>
<feature type="region of interest" description="Disordered" evidence="1">
    <location>
        <begin position="533"/>
        <end position="560"/>
    </location>
</feature>
<feature type="compositionally biased region" description="Polar residues" evidence="1">
    <location>
        <begin position="189"/>
        <end position="208"/>
    </location>
</feature>
<dbReference type="EMBL" id="VDEP01000140">
    <property type="protein sequence ID" value="KAA1128647.1"/>
    <property type="molecule type" value="Genomic_DNA"/>
</dbReference>
<feature type="region of interest" description="Disordered" evidence="1">
    <location>
        <begin position="634"/>
        <end position="699"/>
    </location>
</feature>
<dbReference type="Gene3D" id="3.30.70.2850">
    <property type="match status" value="1"/>
</dbReference>
<protein>
    <submittedName>
        <fullName evidence="2">Uncharacterized protein</fullName>
    </submittedName>
</protein>
<evidence type="ECO:0000256" key="1">
    <source>
        <dbReference type="SAM" id="MobiDB-lite"/>
    </source>
</evidence>
<gene>
    <name evidence="2" type="ORF">PGTUg99_019490</name>
</gene>
<feature type="compositionally biased region" description="Polar residues" evidence="1">
    <location>
        <begin position="106"/>
        <end position="122"/>
    </location>
</feature>
<comment type="caution">
    <text evidence="2">The sequence shown here is derived from an EMBL/GenBank/DDBJ whole genome shotgun (WGS) entry which is preliminary data.</text>
</comment>
<evidence type="ECO:0000313" key="2">
    <source>
        <dbReference type="EMBL" id="KAA1128647.1"/>
    </source>
</evidence>
<dbReference type="Proteomes" id="UP000325313">
    <property type="component" value="Unassembled WGS sequence"/>
</dbReference>
<evidence type="ECO:0000313" key="3">
    <source>
        <dbReference type="Proteomes" id="UP000325313"/>
    </source>
</evidence>
<organism evidence="2 3">
    <name type="scientific">Puccinia graminis f. sp. tritici</name>
    <dbReference type="NCBI Taxonomy" id="56615"/>
    <lineage>
        <taxon>Eukaryota</taxon>
        <taxon>Fungi</taxon>
        <taxon>Dikarya</taxon>
        <taxon>Basidiomycota</taxon>
        <taxon>Pucciniomycotina</taxon>
        <taxon>Pucciniomycetes</taxon>
        <taxon>Pucciniales</taxon>
        <taxon>Pucciniaceae</taxon>
        <taxon>Puccinia</taxon>
    </lineage>
</organism>
<proteinExistence type="predicted"/>
<name>A0A5B0RSV8_PUCGR</name>
<feature type="region of interest" description="Disordered" evidence="1">
    <location>
        <begin position="227"/>
        <end position="270"/>
    </location>
</feature>